<organism evidence="2 3">
    <name type="scientific">Bacteroides cellulosilyticus CL02T12C19</name>
    <dbReference type="NCBI Taxonomy" id="997874"/>
    <lineage>
        <taxon>Bacteria</taxon>
        <taxon>Pseudomonadati</taxon>
        <taxon>Bacteroidota</taxon>
        <taxon>Bacteroidia</taxon>
        <taxon>Bacteroidales</taxon>
        <taxon>Bacteroidaceae</taxon>
        <taxon>Bacteroides</taxon>
    </lineage>
</organism>
<feature type="non-terminal residue" evidence="2">
    <location>
        <position position="60"/>
    </location>
</feature>
<gene>
    <name evidence="2" type="ORF">HMPREF1062_05784</name>
</gene>
<sequence>MAGRVTPYVGVWIETMLAAAILAGAMVTPYVGVWIETAIEARVIAWVASLLMWECGLKHT</sequence>
<reference evidence="2 3" key="1">
    <citation type="submission" date="2012-02" db="EMBL/GenBank/DDBJ databases">
        <title>The Genome Sequence of Bacteroides cellulosilyticus CL02T12C19.</title>
        <authorList>
            <consortium name="The Broad Institute Genome Sequencing Platform"/>
            <person name="Earl A."/>
            <person name="Ward D."/>
            <person name="Feldgarden M."/>
            <person name="Gevers D."/>
            <person name="Zitomersky N.L."/>
            <person name="Coyne M.J."/>
            <person name="Comstock L.E."/>
            <person name="Young S.K."/>
            <person name="Zeng Q."/>
            <person name="Gargeya S."/>
            <person name="Fitzgerald M."/>
            <person name="Haas B."/>
            <person name="Abouelleil A."/>
            <person name="Alvarado L."/>
            <person name="Arachchi H.M."/>
            <person name="Berlin A."/>
            <person name="Chapman S.B."/>
            <person name="Gearin G."/>
            <person name="Goldberg J."/>
            <person name="Griggs A."/>
            <person name="Gujja S."/>
            <person name="Hansen M."/>
            <person name="Heiman D."/>
            <person name="Howarth C."/>
            <person name="Larimer J."/>
            <person name="Lui A."/>
            <person name="MacDonald P.J.P."/>
            <person name="McCowen C."/>
            <person name="Montmayeur A."/>
            <person name="Murphy C."/>
            <person name="Neiman D."/>
            <person name="Pearson M."/>
            <person name="Priest M."/>
            <person name="Roberts A."/>
            <person name="Saif S."/>
            <person name="Shea T."/>
            <person name="Sisk P."/>
            <person name="Stolte C."/>
            <person name="Sykes S."/>
            <person name="Wortman J."/>
            <person name="Nusbaum C."/>
            <person name="Birren B."/>
        </authorList>
    </citation>
    <scope>NUCLEOTIDE SEQUENCE [LARGE SCALE GENOMIC DNA]</scope>
    <source>
        <strain evidence="2 3">CL02T12C19</strain>
    </source>
</reference>
<accession>I8V004</accession>
<feature type="transmembrane region" description="Helical" evidence="1">
    <location>
        <begin position="7"/>
        <end position="27"/>
    </location>
</feature>
<proteinExistence type="predicted"/>
<dbReference type="Proteomes" id="UP000003741">
    <property type="component" value="Unassembled WGS sequence"/>
</dbReference>
<keyword evidence="1" id="KW-0472">Membrane</keyword>
<evidence type="ECO:0000256" key="1">
    <source>
        <dbReference type="SAM" id="Phobius"/>
    </source>
</evidence>
<dbReference type="HOGENOM" id="CLU_2966040_0_0_10"/>
<evidence type="ECO:0000313" key="2">
    <source>
        <dbReference type="EMBL" id="EIY18592.1"/>
    </source>
</evidence>
<dbReference type="AlphaFoldDB" id="I8V004"/>
<name>I8V004_9BACE</name>
<protein>
    <submittedName>
        <fullName evidence="2">Uncharacterized protein</fullName>
    </submittedName>
</protein>
<keyword evidence="1" id="KW-1133">Transmembrane helix</keyword>
<keyword evidence="3" id="KW-1185">Reference proteome</keyword>
<dbReference type="EMBL" id="AGXG01000141">
    <property type="protein sequence ID" value="EIY18592.1"/>
    <property type="molecule type" value="Genomic_DNA"/>
</dbReference>
<keyword evidence="1" id="KW-0812">Transmembrane</keyword>
<evidence type="ECO:0000313" key="3">
    <source>
        <dbReference type="Proteomes" id="UP000003741"/>
    </source>
</evidence>
<comment type="caution">
    <text evidence="2">The sequence shown here is derived from an EMBL/GenBank/DDBJ whole genome shotgun (WGS) entry which is preliminary data.</text>
</comment>